<comment type="similarity">
    <text evidence="1">Belongs to the GSP E family.</text>
</comment>
<protein>
    <submittedName>
        <fullName evidence="4">Pilus assembly protein CpaF</fullName>
    </submittedName>
</protein>
<dbReference type="GO" id="GO:0008233">
    <property type="term" value="F:peptidase activity"/>
    <property type="evidence" value="ECO:0007669"/>
    <property type="project" value="InterPro"/>
</dbReference>
<name>A0A1T4MBJ4_9FIRM</name>
<dbReference type="GO" id="GO:0019082">
    <property type="term" value="P:viral protein processing"/>
    <property type="evidence" value="ECO:0007669"/>
    <property type="project" value="InterPro"/>
</dbReference>
<accession>A0A1T4MBJ4</accession>
<organism evidence="4 5">
    <name type="scientific">Eubacterium coprostanoligenes</name>
    <dbReference type="NCBI Taxonomy" id="290054"/>
    <lineage>
        <taxon>Bacteria</taxon>
        <taxon>Bacillati</taxon>
        <taxon>Bacillota</taxon>
        <taxon>Clostridia</taxon>
        <taxon>Eubacteriales</taxon>
        <taxon>Eubacteriaceae</taxon>
        <taxon>Eubacterium</taxon>
    </lineage>
</organism>
<evidence type="ECO:0000313" key="5">
    <source>
        <dbReference type="Proteomes" id="UP000190657"/>
    </source>
</evidence>
<feature type="compositionally biased region" description="Polar residues" evidence="2">
    <location>
        <begin position="7"/>
        <end position="22"/>
    </location>
</feature>
<dbReference type="Proteomes" id="UP000190657">
    <property type="component" value="Unassembled WGS sequence"/>
</dbReference>
<dbReference type="InterPro" id="IPR027417">
    <property type="entry name" value="P-loop_NTPase"/>
</dbReference>
<keyword evidence="5" id="KW-1185">Reference proteome</keyword>
<dbReference type="Pfam" id="PF00437">
    <property type="entry name" value="T2SSE"/>
    <property type="match status" value="1"/>
</dbReference>
<dbReference type="PROSITE" id="PS51442">
    <property type="entry name" value="M_PRO"/>
    <property type="match status" value="1"/>
</dbReference>
<evidence type="ECO:0000313" key="4">
    <source>
        <dbReference type="EMBL" id="SJZ64363.1"/>
    </source>
</evidence>
<dbReference type="CDD" id="cd01130">
    <property type="entry name" value="VirB11-like_ATPase"/>
    <property type="match status" value="1"/>
</dbReference>
<dbReference type="RefSeq" id="WP_078768687.1">
    <property type="nucleotide sequence ID" value="NZ_FUWW01000012.1"/>
</dbReference>
<dbReference type="PANTHER" id="PTHR30486:SF15">
    <property type="entry name" value="TYPE II_IV SECRETION SYSTEM ATPASE"/>
    <property type="match status" value="1"/>
</dbReference>
<gene>
    <name evidence="4" type="ORF">SAMN02745114_01211</name>
</gene>
<dbReference type="InterPro" id="IPR008740">
    <property type="entry name" value="Peptidase_C30_CoV"/>
</dbReference>
<evidence type="ECO:0000256" key="2">
    <source>
        <dbReference type="SAM" id="MobiDB-lite"/>
    </source>
</evidence>
<feature type="region of interest" description="Disordered" evidence="2">
    <location>
        <begin position="1"/>
        <end position="27"/>
    </location>
</feature>
<evidence type="ECO:0000256" key="1">
    <source>
        <dbReference type="ARBA" id="ARBA00006611"/>
    </source>
</evidence>
<dbReference type="GO" id="GO:0016887">
    <property type="term" value="F:ATP hydrolysis activity"/>
    <property type="evidence" value="ECO:0007669"/>
    <property type="project" value="InterPro"/>
</dbReference>
<dbReference type="OrthoDB" id="9810761at2"/>
<dbReference type="PANTHER" id="PTHR30486">
    <property type="entry name" value="TWITCHING MOTILITY PROTEIN PILT"/>
    <property type="match status" value="1"/>
</dbReference>
<dbReference type="SUPFAM" id="SSF52540">
    <property type="entry name" value="P-loop containing nucleoside triphosphate hydrolases"/>
    <property type="match status" value="1"/>
</dbReference>
<dbReference type="EMBL" id="FUWW01000012">
    <property type="protein sequence ID" value="SJZ64363.1"/>
    <property type="molecule type" value="Genomic_DNA"/>
</dbReference>
<feature type="domain" description="Peptidase C30" evidence="3">
    <location>
        <begin position="418"/>
        <end position="451"/>
    </location>
</feature>
<dbReference type="Gene3D" id="3.40.50.300">
    <property type="entry name" value="P-loop containing nucleotide triphosphate hydrolases"/>
    <property type="match status" value="1"/>
</dbReference>
<dbReference type="InterPro" id="IPR050921">
    <property type="entry name" value="T4SS_GSP_E_ATPase"/>
</dbReference>
<evidence type="ECO:0000259" key="3">
    <source>
        <dbReference type="PROSITE" id="PS51442"/>
    </source>
</evidence>
<dbReference type="AlphaFoldDB" id="A0A1T4MBJ4"/>
<proteinExistence type="inferred from homology"/>
<dbReference type="InterPro" id="IPR001482">
    <property type="entry name" value="T2SS/T4SS_dom"/>
</dbReference>
<dbReference type="STRING" id="290054.SAMN02745114_01211"/>
<sequence length="451" mass="50237">MGLLDRYSSTSTNEEGATQSAFANHESSDKIRPVLEDRYSDVKARIHSMIIEQQLGSDNADVSDEGMRKLIDEYVERPDFSIPRVDRELVKKELFDDIMGFGPIQPLIDNDKYSEIMVNGYDHVYVESKGKLVLTDIQFKDNDHLMQIVDRIVSKVGRHVDESSPMCDARLLDGSRVNVIIPPLSLIGPILTIRKFGKTPITADNLVKWGSISPKMLEFLEAAVKGKLNIIVSGGTGSGKTTLLNVLSSYIPSDERIITIEDSAEVQLHQEHVLTLEARPANMEGKGRVSIRDLVVNSLRMRPDRIIVGEVRSEETLDMLQAMNTGHDGSLTTIHANSPRDSISRIETMVMMSGSELPSKAIRDQVSSAINLIVQQARLRDGSRKVTSISELVGMEGDVVRMQDIFTYETEGEYDSNGKFKGVFKPTGIIPKCVEKIKENGVVVNNDWFND</sequence>
<reference evidence="4 5" key="1">
    <citation type="submission" date="2017-02" db="EMBL/GenBank/DDBJ databases">
        <authorList>
            <person name="Peterson S.W."/>
        </authorList>
    </citation>
    <scope>NUCLEOTIDE SEQUENCE [LARGE SCALE GENOMIC DNA]</scope>
    <source>
        <strain evidence="4 5">ATCC 51222</strain>
    </source>
</reference>
<dbReference type="Gene3D" id="3.30.450.380">
    <property type="match status" value="1"/>
</dbReference>